<evidence type="ECO:0008006" key="3">
    <source>
        <dbReference type="Google" id="ProtNLM"/>
    </source>
</evidence>
<accession>A0A0W1AMP2</accession>
<evidence type="ECO:0000313" key="2">
    <source>
        <dbReference type="Proteomes" id="UP000054729"/>
    </source>
</evidence>
<dbReference type="STRING" id="66969.Lwal_0528"/>
<dbReference type="InterPro" id="IPR029069">
    <property type="entry name" value="HotDog_dom_sf"/>
</dbReference>
<dbReference type="SUPFAM" id="SSF54637">
    <property type="entry name" value="Thioesterase/thiol ester dehydrase-isomerase"/>
    <property type="match status" value="1"/>
</dbReference>
<dbReference type="AlphaFoldDB" id="A0A0W1AMP2"/>
<dbReference type="RefSeq" id="WP_231951027.1">
    <property type="nucleotide sequence ID" value="NZ_CAAAIQ010000018.1"/>
</dbReference>
<sequence length="148" mass="17172">MMKLHTILKLMRFWPPFLGAGIKVKSFNPELTTIVVQMNIKFWNRNYVGTHFGGSLYSMCDPFYMLMLIHQLGKNYTVWDKSASIRYKKPARGTVFATFDLTPQHIELIQDALKSNTKMEQEFTIHVTDASNEIVAEVKKMLHISKRS</sequence>
<dbReference type="EMBL" id="LNZB01000009">
    <property type="protein sequence ID" value="KTD82599.1"/>
    <property type="molecule type" value="Genomic_DNA"/>
</dbReference>
<dbReference type="InterPro" id="IPR027961">
    <property type="entry name" value="DUF4442"/>
</dbReference>
<dbReference type="Pfam" id="PF14539">
    <property type="entry name" value="DUF4442"/>
    <property type="match status" value="1"/>
</dbReference>
<keyword evidence="2" id="KW-1185">Reference proteome</keyword>
<dbReference type="PATRIC" id="fig|66969.6.peg.565"/>
<dbReference type="Proteomes" id="UP000054729">
    <property type="component" value="Unassembled WGS sequence"/>
</dbReference>
<organism evidence="1 2">
    <name type="scientific">Legionella waltersii</name>
    <dbReference type="NCBI Taxonomy" id="66969"/>
    <lineage>
        <taxon>Bacteria</taxon>
        <taxon>Pseudomonadati</taxon>
        <taxon>Pseudomonadota</taxon>
        <taxon>Gammaproteobacteria</taxon>
        <taxon>Legionellales</taxon>
        <taxon>Legionellaceae</taxon>
        <taxon>Legionella</taxon>
    </lineage>
</organism>
<name>A0A0W1AMP2_9GAMM</name>
<comment type="caution">
    <text evidence="1">The sequence shown here is derived from an EMBL/GenBank/DDBJ whole genome shotgun (WGS) entry which is preliminary data.</text>
</comment>
<reference evidence="1 2" key="1">
    <citation type="submission" date="2015-11" db="EMBL/GenBank/DDBJ databases">
        <title>Genomic analysis of 38 Legionella species identifies large and diverse effector repertoires.</title>
        <authorList>
            <person name="Burstein D."/>
            <person name="Amaro F."/>
            <person name="Zusman T."/>
            <person name="Lifshitz Z."/>
            <person name="Cohen O."/>
            <person name="Gilbert J.A."/>
            <person name="Pupko T."/>
            <person name="Shuman H.A."/>
            <person name="Segal G."/>
        </authorList>
    </citation>
    <scope>NUCLEOTIDE SEQUENCE [LARGE SCALE GENOMIC DNA]</scope>
    <source>
        <strain evidence="1 2">ATCC 51914</strain>
    </source>
</reference>
<proteinExistence type="predicted"/>
<protein>
    <recommendedName>
        <fullName evidence="3">Tetrameric acyl-CoA thioesterase</fullName>
    </recommendedName>
</protein>
<evidence type="ECO:0000313" key="1">
    <source>
        <dbReference type="EMBL" id="KTD82599.1"/>
    </source>
</evidence>
<dbReference type="Gene3D" id="3.10.129.10">
    <property type="entry name" value="Hotdog Thioesterase"/>
    <property type="match status" value="1"/>
</dbReference>
<gene>
    <name evidence="1" type="ORF">Lwal_0528</name>
</gene>